<dbReference type="AlphaFoldDB" id="A0A1M3TMH4"/>
<sequence>MGPAAASLPRSSIGILLLKQLTCTRPDADVGSTSGLSNLSGRKKEEQCPWHTAVPPDSSLIPDSLSLLLSLSVIINRRGGSRRIHGMDPDITAINSQKPKMSVQLTTNKHPE</sequence>
<feature type="compositionally biased region" description="Polar residues" evidence="1">
    <location>
        <begin position="31"/>
        <end position="40"/>
    </location>
</feature>
<organism evidence="2 3">
    <name type="scientific">Aspergillus luchuensis (strain CBS 106.47)</name>
    <dbReference type="NCBI Taxonomy" id="1137211"/>
    <lineage>
        <taxon>Eukaryota</taxon>
        <taxon>Fungi</taxon>
        <taxon>Dikarya</taxon>
        <taxon>Ascomycota</taxon>
        <taxon>Pezizomycotina</taxon>
        <taxon>Eurotiomycetes</taxon>
        <taxon>Eurotiomycetidae</taxon>
        <taxon>Eurotiales</taxon>
        <taxon>Aspergillaceae</taxon>
        <taxon>Aspergillus</taxon>
        <taxon>Aspergillus subgen. Circumdati</taxon>
    </lineage>
</organism>
<dbReference type="EMBL" id="KV878240">
    <property type="protein sequence ID" value="OJZ87842.1"/>
    <property type="molecule type" value="Genomic_DNA"/>
</dbReference>
<evidence type="ECO:0000313" key="2">
    <source>
        <dbReference type="EMBL" id="OJZ87842.1"/>
    </source>
</evidence>
<evidence type="ECO:0000313" key="3">
    <source>
        <dbReference type="Proteomes" id="UP000184063"/>
    </source>
</evidence>
<name>A0A1M3TMH4_ASPLC</name>
<proteinExistence type="predicted"/>
<dbReference type="VEuPathDB" id="FungiDB:ASPFODRAFT_45576"/>
<accession>A0A1M3TMH4</accession>
<protein>
    <submittedName>
        <fullName evidence="2">Uncharacterized protein</fullName>
    </submittedName>
</protein>
<dbReference type="Proteomes" id="UP000184063">
    <property type="component" value="Unassembled WGS sequence"/>
</dbReference>
<reference evidence="3" key="1">
    <citation type="journal article" date="2017" name="Genome Biol.">
        <title>Comparative genomics reveals high biological diversity and specific adaptations in the industrially and medically important fungal genus Aspergillus.</title>
        <authorList>
            <person name="de Vries R.P."/>
            <person name="Riley R."/>
            <person name="Wiebenga A."/>
            <person name="Aguilar-Osorio G."/>
            <person name="Amillis S."/>
            <person name="Uchima C.A."/>
            <person name="Anderluh G."/>
            <person name="Asadollahi M."/>
            <person name="Askin M."/>
            <person name="Barry K."/>
            <person name="Battaglia E."/>
            <person name="Bayram O."/>
            <person name="Benocci T."/>
            <person name="Braus-Stromeyer S.A."/>
            <person name="Caldana C."/>
            <person name="Canovas D."/>
            <person name="Cerqueira G.C."/>
            <person name="Chen F."/>
            <person name="Chen W."/>
            <person name="Choi C."/>
            <person name="Clum A."/>
            <person name="Dos Santos R.A."/>
            <person name="Damasio A.R."/>
            <person name="Diallinas G."/>
            <person name="Emri T."/>
            <person name="Fekete E."/>
            <person name="Flipphi M."/>
            <person name="Freyberg S."/>
            <person name="Gallo A."/>
            <person name="Gournas C."/>
            <person name="Habgood R."/>
            <person name="Hainaut M."/>
            <person name="Harispe M.L."/>
            <person name="Henrissat B."/>
            <person name="Hilden K.S."/>
            <person name="Hope R."/>
            <person name="Hossain A."/>
            <person name="Karabika E."/>
            <person name="Karaffa L."/>
            <person name="Karanyi Z."/>
            <person name="Krasevec N."/>
            <person name="Kuo A."/>
            <person name="Kusch H."/>
            <person name="LaButti K."/>
            <person name="Lagendijk E.L."/>
            <person name="Lapidus A."/>
            <person name="Levasseur A."/>
            <person name="Lindquist E."/>
            <person name="Lipzen A."/>
            <person name="Logrieco A.F."/>
            <person name="MacCabe A."/>
            <person name="Maekelae M.R."/>
            <person name="Malavazi I."/>
            <person name="Melin P."/>
            <person name="Meyer V."/>
            <person name="Mielnichuk N."/>
            <person name="Miskei M."/>
            <person name="Molnar A.P."/>
            <person name="Mule G."/>
            <person name="Ngan C.Y."/>
            <person name="Orejas M."/>
            <person name="Orosz E."/>
            <person name="Ouedraogo J.P."/>
            <person name="Overkamp K.M."/>
            <person name="Park H.-S."/>
            <person name="Perrone G."/>
            <person name="Piumi F."/>
            <person name="Punt P.J."/>
            <person name="Ram A.F."/>
            <person name="Ramon A."/>
            <person name="Rauscher S."/>
            <person name="Record E."/>
            <person name="Riano-Pachon D.M."/>
            <person name="Robert V."/>
            <person name="Roehrig J."/>
            <person name="Ruller R."/>
            <person name="Salamov A."/>
            <person name="Salih N.S."/>
            <person name="Samson R.A."/>
            <person name="Sandor E."/>
            <person name="Sanguinetti M."/>
            <person name="Schuetze T."/>
            <person name="Sepcic K."/>
            <person name="Shelest E."/>
            <person name="Sherlock G."/>
            <person name="Sophianopoulou V."/>
            <person name="Squina F.M."/>
            <person name="Sun H."/>
            <person name="Susca A."/>
            <person name="Todd R.B."/>
            <person name="Tsang A."/>
            <person name="Unkles S.E."/>
            <person name="van de Wiele N."/>
            <person name="van Rossen-Uffink D."/>
            <person name="Oliveira J.V."/>
            <person name="Vesth T.C."/>
            <person name="Visser J."/>
            <person name="Yu J.-H."/>
            <person name="Zhou M."/>
            <person name="Andersen M.R."/>
            <person name="Archer D.B."/>
            <person name="Baker S.E."/>
            <person name="Benoit I."/>
            <person name="Brakhage A.A."/>
            <person name="Braus G.H."/>
            <person name="Fischer R."/>
            <person name="Frisvad J.C."/>
            <person name="Goldman G.H."/>
            <person name="Houbraken J."/>
            <person name="Oakley B."/>
            <person name="Pocsi I."/>
            <person name="Scazzocchio C."/>
            <person name="Seiboth B."/>
            <person name="vanKuyk P.A."/>
            <person name="Wortman J."/>
            <person name="Dyer P.S."/>
            <person name="Grigoriev I.V."/>
        </authorList>
    </citation>
    <scope>NUCLEOTIDE SEQUENCE [LARGE SCALE GENOMIC DNA]</scope>
    <source>
        <strain evidence="3">CBS 106.47</strain>
    </source>
</reference>
<gene>
    <name evidence="2" type="ORF">ASPFODRAFT_45576</name>
</gene>
<feature type="region of interest" description="Disordered" evidence="1">
    <location>
        <begin position="29"/>
        <end position="55"/>
    </location>
</feature>
<evidence type="ECO:0000256" key="1">
    <source>
        <dbReference type="SAM" id="MobiDB-lite"/>
    </source>
</evidence>